<sequence length="270" mass="28087">MDSKYIIGIIIAIVIIAGAYMVFASGSNSNKITIAGSTSVQPVAEKLAQVYMQKNPNVKINVQGGGSGVGIKSVSEGTVNIGTSSKDLSANESTGLNQNVIGKDGIVIAVNTANSVNGLTVTQLKDIFSGNVTNWNQVGGANAKIDVITREDGSGTRTAFEDLILNKTAKIKADAIVQSSTEAVKQSVKGDPNAIGFISLVDLDSSVKALTVNGVTPSEQTVSDGTYKLQRPFIFLTKGEPKGAVKDFIDWVMGPEGQAIIKSANVVPAK</sequence>
<dbReference type="RefSeq" id="WP_223790350.1">
    <property type="nucleotide sequence ID" value="NZ_JAIOUQ010000003.1"/>
</dbReference>
<protein>
    <submittedName>
        <fullName evidence="5">Phosphate ABC transporter substrate-binding protein</fullName>
    </submittedName>
</protein>
<keyword evidence="3" id="KW-1133">Transmembrane helix</keyword>
<dbReference type="InterPro" id="IPR050811">
    <property type="entry name" value="Phosphate_ABC_transporter"/>
</dbReference>
<dbReference type="Gene3D" id="3.40.190.10">
    <property type="entry name" value="Periplasmic binding protein-like II"/>
    <property type="match status" value="2"/>
</dbReference>
<gene>
    <name evidence="5" type="ORF">K8N75_01165</name>
</gene>
<dbReference type="CDD" id="cd13653">
    <property type="entry name" value="PBP2_phosphate_like_1"/>
    <property type="match status" value="1"/>
</dbReference>
<dbReference type="PANTHER" id="PTHR30570:SF1">
    <property type="entry name" value="PHOSPHATE-BINDING PROTEIN PSTS"/>
    <property type="match status" value="1"/>
</dbReference>
<dbReference type="NCBIfam" id="TIGR02136">
    <property type="entry name" value="ptsS_2"/>
    <property type="match status" value="1"/>
</dbReference>
<dbReference type="Pfam" id="PF12849">
    <property type="entry name" value="PBP_like_2"/>
    <property type="match status" value="1"/>
</dbReference>
<dbReference type="PANTHER" id="PTHR30570">
    <property type="entry name" value="PERIPLASMIC PHOSPHATE BINDING COMPONENT OF PHOSPHATE ABC TRANSPORTER"/>
    <property type="match status" value="1"/>
</dbReference>
<keyword evidence="3" id="KW-0472">Membrane</keyword>
<dbReference type="SUPFAM" id="SSF53850">
    <property type="entry name" value="Periplasmic binding protein-like II"/>
    <property type="match status" value="1"/>
</dbReference>
<evidence type="ECO:0000256" key="3">
    <source>
        <dbReference type="SAM" id="Phobius"/>
    </source>
</evidence>
<dbReference type="GO" id="GO:0042301">
    <property type="term" value="F:phosphate ion binding"/>
    <property type="evidence" value="ECO:0007669"/>
    <property type="project" value="InterPro"/>
</dbReference>
<comment type="caution">
    <text evidence="5">The sequence shown here is derived from an EMBL/GenBank/DDBJ whole genome shotgun (WGS) entry which is preliminary data.</text>
</comment>
<dbReference type="InterPro" id="IPR024370">
    <property type="entry name" value="PBP_domain"/>
</dbReference>
<evidence type="ECO:0000256" key="1">
    <source>
        <dbReference type="ARBA" id="ARBA00022448"/>
    </source>
</evidence>
<evidence type="ECO:0000313" key="5">
    <source>
        <dbReference type="EMBL" id="MBZ2164665.1"/>
    </source>
</evidence>
<evidence type="ECO:0000313" key="6">
    <source>
        <dbReference type="Proteomes" id="UP000825933"/>
    </source>
</evidence>
<keyword evidence="2" id="KW-0732">Signal</keyword>
<keyword evidence="3" id="KW-0812">Transmembrane</keyword>
<keyword evidence="1" id="KW-0813">Transport</keyword>
<dbReference type="Proteomes" id="UP000825933">
    <property type="component" value="Unassembled WGS sequence"/>
</dbReference>
<accession>A0A8T5UZ24</accession>
<keyword evidence="6" id="KW-1185">Reference proteome</keyword>
<evidence type="ECO:0000259" key="4">
    <source>
        <dbReference type="Pfam" id="PF12849"/>
    </source>
</evidence>
<dbReference type="EMBL" id="JAIOUQ010000003">
    <property type="protein sequence ID" value="MBZ2164665.1"/>
    <property type="molecule type" value="Genomic_DNA"/>
</dbReference>
<feature type="transmembrane region" description="Helical" evidence="3">
    <location>
        <begin position="6"/>
        <end position="23"/>
    </location>
</feature>
<feature type="domain" description="PBP" evidence="4">
    <location>
        <begin position="25"/>
        <end position="256"/>
    </location>
</feature>
<organism evidence="5 6">
    <name type="scientific">Methanobacterium spitsbergense</name>
    <dbReference type="NCBI Taxonomy" id="2874285"/>
    <lineage>
        <taxon>Archaea</taxon>
        <taxon>Methanobacteriati</taxon>
        <taxon>Methanobacteriota</taxon>
        <taxon>Methanomada group</taxon>
        <taxon>Methanobacteria</taxon>
        <taxon>Methanobacteriales</taxon>
        <taxon>Methanobacteriaceae</taxon>
        <taxon>Methanobacterium</taxon>
    </lineage>
</organism>
<evidence type="ECO:0000256" key="2">
    <source>
        <dbReference type="ARBA" id="ARBA00022729"/>
    </source>
</evidence>
<name>A0A8T5UZ24_9EURY</name>
<dbReference type="InterPro" id="IPR011862">
    <property type="entry name" value="Phos-bd"/>
</dbReference>
<dbReference type="AlphaFoldDB" id="A0A8T5UZ24"/>
<proteinExistence type="predicted"/>
<reference evidence="6" key="1">
    <citation type="journal article" date="2022" name="Microbiol. Resour. Announc.">
        <title>Draft Genome Sequence of a Methanogenic Archaeon from West Spitsbergen Permafrost.</title>
        <authorList>
            <person name="Trubitsyn V."/>
            <person name="Rivkina E."/>
            <person name="Shcherbakova V."/>
        </authorList>
    </citation>
    <scope>NUCLEOTIDE SEQUENCE [LARGE SCALE GENOMIC DNA]</scope>
    <source>
        <strain evidence="6">VT</strain>
    </source>
</reference>